<evidence type="ECO:0000313" key="4">
    <source>
        <dbReference type="EMBL" id="CRX38899.1"/>
    </source>
</evidence>
<dbReference type="SMART" id="SM00062">
    <property type="entry name" value="PBPb"/>
    <property type="match status" value="1"/>
</dbReference>
<keyword evidence="5" id="KW-1185">Reference proteome</keyword>
<accession>A0A0H5DSV9</accession>
<keyword evidence="2" id="KW-1133">Transmembrane helix</keyword>
<evidence type="ECO:0000259" key="3">
    <source>
        <dbReference type="SMART" id="SM00062"/>
    </source>
</evidence>
<dbReference type="Pfam" id="PF00497">
    <property type="entry name" value="SBP_bac_3"/>
    <property type="match status" value="1"/>
</dbReference>
<gene>
    <name evidence="4" type="ORF">ELAC_1571</name>
</gene>
<dbReference type="AlphaFoldDB" id="A0A0H5DSV9"/>
<evidence type="ECO:0000313" key="5">
    <source>
        <dbReference type="Proteomes" id="UP000220251"/>
    </source>
</evidence>
<name>A0A0H5DSV9_9BACT</name>
<dbReference type="InterPro" id="IPR001638">
    <property type="entry name" value="Solute-binding_3/MltF_N"/>
</dbReference>
<evidence type="ECO:0000256" key="2">
    <source>
        <dbReference type="SAM" id="Phobius"/>
    </source>
</evidence>
<proteinExistence type="predicted"/>
<dbReference type="PANTHER" id="PTHR35936">
    <property type="entry name" value="MEMBRANE-BOUND LYTIC MUREIN TRANSGLYCOSYLASE F"/>
    <property type="match status" value="1"/>
</dbReference>
<dbReference type="RefSeq" id="WP_158227846.1">
    <property type="nucleotide sequence ID" value="NZ_CWGJ01000025.1"/>
</dbReference>
<dbReference type="PANTHER" id="PTHR35936:SF17">
    <property type="entry name" value="ARGININE-BINDING EXTRACELLULAR PROTEIN ARTP"/>
    <property type="match status" value="1"/>
</dbReference>
<feature type="domain" description="Solute-binding protein family 3/N-terminal" evidence="3">
    <location>
        <begin position="51"/>
        <end position="271"/>
    </location>
</feature>
<evidence type="ECO:0000256" key="1">
    <source>
        <dbReference type="ARBA" id="ARBA00022729"/>
    </source>
</evidence>
<keyword evidence="1" id="KW-0732">Signal</keyword>
<organism evidence="4 5">
    <name type="scientific">Estrella lausannensis</name>
    <dbReference type="NCBI Taxonomy" id="483423"/>
    <lineage>
        <taxon>Bacteria</taxon>
        <taxon>Pseudomonadati</taxon>
        <taxon>Chlamydiota</taxon>
        <taxon>Chlamydiia</taxon>
        <taxon>Parachlamydiales</taxon>
        <taxon>Candidatus Criblamydiaceae</taxon>
        <taxon>Estrella</taxon>
    </lineage>
</organism>
<protein>
    <submittedName>
        <fullName evidence="4">ABC-type transporter, substrate-binding protein</fullName>
    </submittedName>
</protein>
<dbReference type="SUPFAM" id="SSF53850">
    <property type="entry name" value="Periplasmic binding protein-like II"/>
    <property type="match status" value="1"/>
</dbReference>
<sequence>MPWLKEFWKAINKNRTTYIVTLAAFGIVSFALFFFLFRGFDSGENFGKNKTFKIARDPNLYPIQLAGKERNLSAFTNELIFKLAKDKNIKIQLFTSSFNFLFEKLKSKEFDAIVSTMAPTPLNRQQYLFSLPFFEVGPVLVVRHDSQVQSIDDLRGKAVGIKRGDSILVDKTSSGILFVPYDSHLTAFDDLETKKVEGVILPASAAQTFIKVFYSGRLKVASSPLREEGLRLVAEKTLANHFLIETFNKALKEAMADGTYDSLLIKWSLVNPRMSSQEPSKEE</sequence>
<dbReference type="Proteomes" id="UP000220251">
    <property type="component" value="Unassembled WGS sequence"/>
</dbReference>
<dbReference type="EMBL" id="CWGJ01000025">
    <property type="protein sequence ID" value="CRX38899.1"/>
    <property type="molecule type" value="Genomic_DNA"/>
</dbReference>
<keyword evidence="2" id="KW-0472">Membrane</keyword>
<feature type="transmembrane region" description="Helical" evidence="2">
    <location>
        <begin position="20"/>
        <end position="40"/>
    </location>
</feature>
<dbReference type="Gene3D" id="3.40.190.10">
    <property type="entry name" value="Periplasmic binding protein-like II"/>
    <property type="match status" value="2"/>
</dbReference>
<dbReference type="OrthoDB" id="18648at2"/>
<reference evidence="5" key="1">
    <citation type="submission" date="2015-06" db="EMBL/GenBank/DDBJ databases">
        <authorList>
            <person name="Bertelli C."/>
        </authorList>
    </citation>
    <scope>NUCLEOTIDE SEQUENCE [LARGE SCALE GENOMIC DNA]</scope>
    <source>
        <strain evidence="5">CRIB-30</strain>
    </source>
</reference>
<dbReference type="CDD" id="cd13530">
    <property type="entry name" value="PBP2_peptides_like"/>
    <property type="match status" value="1"/>
</dbReference>
<keyword evidence="2" id="KW-0812">Transmembrane</keyword>